<accession>A0A432V486</accession>
<keyword evidence="1" id="KW-0472">Membrane</keyword>
<feature type="transmembrane region" description="Helical" evidence="1">
    <location>
        <begin position="102"/>
        <end position="132"/>
    </location>
</feature>
<feature type="transmembrane region" description="Helical" evidence="1">
    <location>
        <begin position="66"/>
        <end position="90"/>
    </location>
</feature>
<proteinExistence type="predicted"/>
<gene>
    <name evidence="3" type="ORF">EET67_14275</name>
</gene>
<dbReference type="RefSeq" id="WP_128627207.1">
    <property type="nucleotide sequence ID" value="NZ_RKST01000014.1"/>
</dbReference>
<feature type="domain" description="DUF1468" evidence="2">
    <location>
        <begin position="35"/>
        <end position="168"/>
    </location>
</feature>
<protein>
    <submittedName>
        <fullName evidence="3">Tripartite tricarboxylate transporter TctB family protein</fullName>
    </submittedName>
</protein>
<evidence type="ECO:0000313" key="3">
    <source>
        <dbReference type="EMBL" id="RUM97034.1"/>
    </source>
</evidence>
<evidence type="ECO:0000256" key="1">
    <source>
        <dbReference type="SAM" id="Phobius"/>
    </source>
</evidence>
<dbReference type="EMBL" id="RKST01000014">
    <property type="protein sequence ID" value="RUM97034.1"/>
    <property type="molecule type" value="Genomic_DNA"/>
</dbReference>
<dbReference type="AlphaFoldDB" id="A0A432V486"/>
<dbReference type="InterPro" id="IPR009936">
    <property type="entry name" value="DUF1468"/>
</dbReference>
<comment type="caution">
    <text evidence="3">The sequence shown here is derived from an EMBL/GenBank/DDBJ whole genome shotgun (WGS) entry which is preliminary data.</text>
</comment>
<keyword evidence="1" id="KW-0812">Transmembrane</keyword>
<dbReference type="Proteomes" id="UP000281647">
    <property type="component" value="Unassembled WGS sequence"/>
</dbReference>
<organism evidence="3 4">
    <name type="scientific">Borborobacter arsenicus</name>
    <dbReference type="NCBI Taxonomy" id="1851146"/>
    <lineage>
        <taxon>Bacteria</taxon>
        <taxon>Pseudomonadati</taxon>
        <taxon>Pseudomonadota</taxon>
        <taxon>Alphaproteobacteria</taxon>
        <taxon>Hyphomicrobiales</taxon>
        <taxon>Phyllobacteriaceae</taxon>
        <taxon>Borborobacter</taxon>
    </lineage>
</organism>
<feature type="transmembrane region" description="Helical" evidence="1">
    <location>
        <begin position="144"/>
        <end position="167"/>
    </location>
</feature>
<dbReference type="OrthoDB" id="5186924at2"/>
<sequence>MRKVADPSLLIGLSQRKRHWKGGSMRLVKSPNDIVFAAALLLMAGVLYWQVSSLRVGTILRMGPGYMPTILCGLIALAGLGILARALFFAGEKLHSWPFRPLTFIFAGLLAFGLLVERGGLLVAMPALVVLVSLADRDSSLREVAALAVALTVFSALVFVTALRLPIPLWPAG</sequence>
<evidence type="ECO:0000259" key="2">
    <source>
        <dbReference type="Pfam" id="PF07331"/>
    </source>
</evidence>
<evidence type="ECO:0000313" key="4">
    <source>
        <dbReference type="Proteomes" id="UP000281647"/>
    </source>
</evidence>
<feature type="transmembrane region" description="Helical" evidence="1">
    <location>
        <begin position="34"/>
        <end position="54"/>
    </location>
</feature>
<dbReference type="Pfam" id="PF07331">
    <property type="entry name" value="TctB"/>
    <property type="match status" value="1"/>
</dbReference>
<keyword evidence="4" id="KW-1185">Reference proteome</keyword>
<reference evidence="3 4" key="1">
    <citation type="submission" date="2018-11" db="EMBL/GenBank/DDBJ databases">
        <title>Pseudaminobacter arsenicus sp. nov., an arsenic-resistant bacterium isolated from arsenic-rich aquifers.</title>
        <authorList>
            <person name="Mu Y."/>
        </authorList>
    </citation>
    <scope>NUCLEOTIDE SEQUENCE [LARGE SCALE GENOMIC DNA]</scope>
    <source>
        <strain evidence="3 4">CB3</strain>
    </source>
</reference>
<keyword evidence="1" id="KW-1133">Transmembrane helix</keyword>
<name>A0A432V486_9HYPH</name>